<dbReference type="InterPro" id="IPR058625">
    <property type="entry name" value="MdtA-like_BSH"/>
</dbReference>
<dbReference type="Gene3D" id="2.40.420.20">
    <property type="match status" value="1"/>
</dbReference>
<keyword evidence="3" id="KW-0813">Transport</keyword>
<evidence type="ECO:0000259" key="9">
    <source>
        <dbReference type="Pfam" id="PF25944"/>
    </source>
</evidence>
<evidence type="ECO:0000256" key="5">
    <source>
        <dbReference type="ARBA" id="ARBA00022519"/>
    </source>
</evidence>
<evidence type="ECO:0000256" key="1">
    <source>
        <dbReference type="ARBA" id="ARBA00004236"/>
    </source>
</evidence>
<keyword evidence="12" id="KW-1185">Reference proteome</keyword>
<feature type="domain" description="Multidrug resistance protein MdtA-like C-terminal permuted SH3" evidence="10">
    <location>
        <begin position="306"/>
        <end position="363"/>
    </location>
</feature>
<gene>
    <name evidence="11" type="ORF">HNQ50_000920</name>
</gene>
<evidence type="ECO:0000313" key="11">
    <source>
        <dbReference type="EMBL" id="MBB5190198.1"/>
    </source>
</evidence>
<dbReference type="PANTHER" id="PTHR30469">
    <property type="entry name" value="MULTIDRUG RESISTANCE PROTEIN MDTA"/>
    <property type="match status" value="1"/>
</dbReference>
<dbReference type="Gene3D" id="2.40.30.170">
    <property type="match status" value="1"/>
</dbReference>
<dbReference type="InterPro" id="IPR058627">
    <property type="entry name" value="MdtA-like_C"/>
</dbReference>
<comment type="caution">
    <text evidence="11">The sequence shown here is derived from an EMBL/GenBank/DDBJ whole genome shotgun (WGS) entry which is preliminary data.</text>
</comment>
<dbReference type="AlphaFoldDB" id="A0A840RCD8"/>
<protein>
    <submittedName>
        <fullName evidence="11">Multidrug efflux system membrane fusion protein</fullName>
    </submittedName>
</protein>
<dbReference type="FunFam" id="2.40.420.20:FF:000001">
    <property type="entry name" value="Efflux RND transporter periplasmic adaptor subunit"/>
    <property type="match status" value="1"/>
</dbReference>
<dbReference type="Pfam" id="PF25876">
    <property type="entry name" value="HH_MFP_RND"/>
    <property type="match status" value="1"/>
</dbReference>
<evidence type="ECO:0000259" key="7">
    <source>
        <dbReference type="Pfam" id="PF25876"/>
    </source>
</evidence>
<keyword evidence="5" id="KW-0997">Cell inner membrane</keyword>
<dbReference type="GO" id="GO:0015562">
    <property type="term" value="F:efflux transmembrane transporter activity"/>
    <property type="evidence" value="ECO:0007669"/>
    <property type="project" value="TreeGrafter"/>
</dbReference>
<dbReference type="SUPFAM" id="SSF111369">
    <property type="entry name" value="HlyD-like secretion proteins"/>
    <property type="match status" value="1"/>
</dbReference>
<evidence type="ECO:0000259" key="8">
    <source>
        <dbReference type="Pfam" id="PF25917"/>
    </source>
</evidence>
<feature type="domain" description="Multidrug resistance protein MdtA-like barrel-sandwich hybrid" evidence="8">
    <location>
        <begin position="72"/>
        <end position="213"/>
    </location>
</feature>
<dbReference type="InterPro" id="IPR006143">
    <property type="entry name" value="RND_pump_MFP"/>
</dbReference>
<keyword evidence="4" id="KW-1003">Cell membrane</keyword>
<name>A0A840RCD8_9NEIS</name>
<dbReference type="InterPro" id="IPR058626">
    <property type="entry name" value="MdtA-like_b-barrel"/>
</dbReference>
<accession>A0A840RCD8</accession>
<dbReference type="PANTHER" id="PTHR30469:SF12">
    <property type="entry name" value="MULTIDRUG RESISTANCE PROTEIN MDTA"/>
    <property type="match status" value="1"/>
</dbReference>
<dbReference type="EMBL" id="JACHHN010000002">
    <property type="protein sequence ID" value="MBB5190198.1"/>
    <property type="molecule type" value="Genomic_DNA"/>
</dbReference>
<evidence type="ECO:0000256" key="6">
    <source>
        <dbReference type="ARBA" id="ARBA00023136"/>
    </source>
</evidence>
<organism evidence="11 12">
    <name type="scientific">Silvimonas terrae</name>
    <dbReference type="NCBI Taxonomy" id="300266"/>
    <lineage>
        <taxon>Bacteria</taxon>
        <taxon>Pseudomonadati</taxon>
        <taxon>Pseudomonadota</taxon>
        <taxon>Betaproteobacteria</taxon>
        <taxon>Neisseriales</taxon>
        <taxon>Chitinibacteraceae</taxon>
        <taxon>Silvimonas</taxon>
    </lineage>
</organism>
<feature type="domain" description="Multidrug resistance protein MdtA-like alpha-helical hairpin" evidence="7">
    <location>
        <begin position="112"/>
        <end position="181"/>
    </location>
</feature>
<dbReference type="Pfam" id="PF25917">
    <property type="entry name" value="BSH_RND"/>
    <property type="match status" value="1"/>
</dbReference>
<dbReference type="NCBIfam" id="TIGR01730">
    <property type="entry name" value="RND_mfp"/>
    <property type="match status" value="1"/>
</dbReference>
<dbReference type="Pfam" id="PF25944">
    <property type="entry name" value="Beta-barrel_RND"/>
    <property type="match status" value="1"/>
</dbReference>
<proteinExistence type="inferred from homology"/>
<evidence type="ECO:0000256" key="3">
    <source>
        <dbReference type="ARBA" id="ARBA00022448"/>
    </source>
</evidence>
<evidence type="ECO:0000259" key="10">
    <source>
        <dbReference type="Pfam" id="PF25967"/>
    </source>
</evidence>
<dbReference type="Proteomes" id="UP000543030">
    <property type="component" value="Unassembled WGS sequence"/>
</dbReference>
<evidence type="ECO:0000256" key="4">
    <source>
        <dbReference type="ARBA" id="ARBA00022475"/>
    </source>
</evidence>
<reference evidence="11 12" key="1">
    <citation type="submission" date="2020-08" db="EMBL/GenBank/DDBJ databases">
        <title>Genomic Encyclopedia of Type Strains, Phase IV (KMG-IV): sequencing the most valuable type-strain genomes for metagenomic binning, comparative biology and taxonomic classification.</title>
        <authorList>
            <person name="Goeker M."/>
        </authorList>
    </citation>
    <scope>NUCLEOTIDE SEQUENCE [LARGE SCALE GENOMIC DNA]</scope>
    <source>
        <strain evidence="11 12">DSM 18233</strain>
    </source>
</reference>
<keyword evidence="6" id="KW-0472">Membrane</keyword>
<dbReference type="InterPro" id="IPR058624">
    <property type="entry name" value="MdtA-like_HH"/>
</dbReference>
<dbReference type="RefSeq" id="WP_184098060.1">
    <property type="nucleotide sequence ID" value="NZ_JACHHN010000002.1"/>
</dbReference>
<comment type="subcellular location">
    <subcellularLocation>
        <location evidence="1">Cell membrane</location>
    </subcellularLocation>
</comment>
<comment type="similarity">
    <text evidence="2">Belongs to the membrane fusion protein (MFP) (TC 8.A.1) family.</text>
</comment>
<dbReference type="GO" id="GO:0030313">
    <property type="term" value="C:cell envelope"/>
    <property type="evidence" value="ECO:0007669"/>
    <property type="project" value="UniProtKB-SubCell"/>
</dbReference>
<feature type="domain" description="Multidrug resistance protein MdtA-like beta-barrel" evidence="9">
    <location>
        <begin position="218"/>
        <end position="301"/>
    </location>
</feature>
<evidence type="ECO:0000256" key="2">
    <source>
        <dbReference type="ARBA" id="ARBA00009477"/>
    </source>
</evidence>
<dbReference type="Gene3D" id="1.10.287.470">
    <property type="entry name" value="Helix hairpin bin"/>
    <property type="match status" value="1"/>
</dbReference>
<dbReference type="Gene3D" id="2.40.50.100">
    <property type="match status" value="1"/>
</dbReference>
<evidence type="ECO:0000313" key="12">
    <source>
        <dbReference type="Proteomes" id="UP000543030"/>
    </source>
</evidence>
<dbReference type="GO" id="GO:1990281">
    <property type="term" value="C:efflux pump complex"/>
    <property type="evidence" value="ECO:0007669"/>
    <property type="project" value="TreeGrafter"/>
</dbReference>
<sequence>MTRQRKTQSAIAIASILVVAGGVGLWSSTRKADASTQPPPAAPAIRVTTVKAGDETVPVYLTGVGTVQANASVTVKVRVDGQLQKVGFQEGQDVKSGQMLAQIDPSPFQAQLGQVQAAKAKDQAQLDNARRDLARYAELIKQDATTQQTLDTQKALVAQLEAAVKNDDAQIQYAQVQLGYTTIVSPLSGRTGARLVDPGNIVHATDTTGLVVINQIDPIAATFTLPEDALQQVNKATLGGKPLKVVAYARTGGEALAHGTLSLVNNQIDTTTGTVSLKGAFPNPQHALWPGQYVNVSLVLGDREHAVTLPSAAVQRGVNGTYVYTVDGNSAAQIQAVKVAQIQDGKAIIDEGVHAGDRVVIDGQYKLKPGAVVAEAEKQAAASH</sequence>
<dbReference type="Pfam" id="PF25967">
    <property type="entry name" value="RND-MFP_C"/>
    <property type="match status" value="1"/>
</dbReference>